<gene>
    <name evidence="6" type="primary">SH2D6</name>
</gene>
<sequence>MNHCEKNKNPFQPPPLPPPRHESSEDGAELQEVEEETEDTYEAPPCVMNKFIPPYKLEEEEIYSDLYLMPIADQDDIYLECGPVTRAPELNKPSHSLTSAPGSKPKIPPPKLPKPKLPFSAKRHILAVSLDGQNTCHPGTKPQVVTPENIAEDASVVNKAWYGGHCTRGAAESALLRASTDGSYMVRHSSGHSSSKQPYTLVVLYKGQIYNIPIRHLASSQSYTLGKEGKAYEELFDSISSIIEHYQTHPLVLIDSQNTSKEQTVLLCPVQP</sequence>
<dbReference type="PANTHER" id="PTHR14098:SF16">
    <property type="entry name" value="SH2 DOMAIN-CONTAINING PROTEIN 6"/>
    <property type="match status" value="1"/>
</dbReference>
<dbReference type="PRINTS" id="PR00401">
    <property type="entry name" value="SH2DOMAIN"/>
</dbReference>
<evidence type="ECO:0000256" key="3">
    <source>
        <dbReference type="SAM" id="MobiDB-lite"/>
    </source>
</evidence>
<accession>A0A6P8RLQ6</accession>
<dbReference type="GO" id="GO:0005737">
    <property type="term" value="C:cytoplasm"/>
    <property type="evidence" value="ECO:0007669"/>
    <property type="project" value="TreeGrafter"/>
</dbReference>
<dbReference type="RefSeq" id="XP_033806332.1">
    <property type="nucleotide sequence ID" value="XM_033950441.1"/>
</dbReference>
<dbReference type="FunFam" id="3.30.505.10:FF:000016">
    <property type="entry name" value="B-cell linker protein isoform 2"/>
    <property type="match status" value="1"/>
</dbReference>
<dbReference type="AlphaFoldDB" id="A0A6P8RLQ6"/>
<evidence type="ECO:0000313" key="5">
    <source>
        <dbReference type="Proteomes" id="UP000515159"/>
    </source>
</evidence>
<dbReference type="Gene3D" id="3.30.505.10">
    <property type="entry name" value="SH2 domain"/>
    <property type="match status" value="1"/>
</dbReference>
<feature type="domain" description="SH2" evidence="4">
    <location>
        <begin position="161"/>
        <end position="270"/>
    </location>
</feature>
<reference evidence="6" key="1">
    <citation type="submission" date="2025-08" db="UniProtKB">
        <authorList>
            <consortium name="RefSeq"/>
        </authorList>
    </citation>
    <scope>IDENTIFICATION</scope>
</reference>
<feature type="region of interest" description="Disordered" evidence="3">
    <location>
        <begin position="1"/>
        <end position="45"/>
    </location>
</feature>
<keyword evidence="1 2" id="KW-0727">SH2 domain</keyword>
<evidence type="ECO:0000256" key="2">
    <source>
        <dbReference type="PROSITE-ProRule" id="PRU00191"/>
    </source>
</evidence>
<feature type="compositionally biased region" description="Acidic residues" evidence="3">
    <location>
        <begin position="25"/>
        <end position="41"/>
    </location>
</feature>
<dbReference type="InterPro" id="IPR036860">
    <property type="entry name" value="SH2_dom_sf"/>
</dbReference>
<dbReference type="GO" id="GO:0035556">
    <property type="term" value="P:intracellular signal transduction"/>
    <property type="evidence" value="ECO:0007669"/>
    <property type="project" value="TreeGrafter"/>
</dbReference>
<dbReference type="GO" id="GO:0007169">
    <property type="term" value="P:cell surface receptor protein tyrosine kinase signaling pathway"/>
    <property type="evidence" value="ECO:0007669"/>
    <property type="project" value="TreeGrafter"/>
</dbReference>
<dbReference type="PANTHER" id="PTHR14098">
    <property type="entry name" value="SH2 DOMAIN CONTAINING PROTEIN"/>
    <property type="match status" value="1"/>
</dbReference>
<dbReference type="SMART" id="SM00252">
    <property type="entry name" value="SH2"/>
    <property type="match status" value="1"/>
</dbReference>
<dbReference type="PROSITE" id="PS50001">
    <property type="entry name" value="SH2"/>
    <property type="match status" value="1"/>
</dbReference>
<dbReference type="InterPro" id="IPR000980">
    <property type="entry name" value="SH2"/>
</dbReference>
<keyword evidence="5" id="KW-1185">Reference proteome</keyword>
<dbReference type="Pfam" id="PF00017">
    <property type="entry name" value="SH2"/>
    <property type="match status" value="1"/>
</dbReference>
<evidence type="ECO:0000313" key="6">
    <source>
        <dbReference type="RefSeq" id="XP_033806332.1"/>
    </source>
</evidence>
<dbReference type="GeneID" id="117363124"/>
<dbReference type="InterPro" id="IPR051751">
    <property type="entry name" value="Immunoreceptor_sig_adapters"/>
</dbReference>
<feature type="region of interest" description="Disordered" evidence="3">
    <location>
        <begin position="88"/>
        <end position="110"/>
    </location>
</feature>
<evidence type="ECO:0000256" key="1">
    <source>
        <dbReference type="ARBA" id="ARBA00022999"/>
    </source>
</evidence>
<organism evidence="5 6">
    <name type="scientific">Geotrypetes seraphini</name>
    <name type="common">Gaboon caecilian</name>
    <name type="synonym">Caecilia seraphini</name>
    <dbReference type="NCBI Taxonomy" id="260995"/>
    <lineage>
        <taxon>Eukaryota</taxon>
        <taxon>Metazoa</taxon>
        <taxon>Chordata</taxon>
        <taxon>Craniata</taxon>
        <taxon>Vertebrata</taxon>
        <taxon>Euteleostomi</taxon>
        <taxon>Amphibia</taxon>
        <taxon>Gymnophiona</taxon>
        <taxon>Geotrypetes</taxon>
    </lineage>
</organism>
<protein>
    <submittedName>
        <fullName evidence="6">SH2 domain-containing protein 6 isoform X2</fullName>
    </submittedName>
</protein>
<dbReference type="CTD" id="284948"/>
<proteinExistence type="predicted"/>
<dbReference type="Proteomes" id="UP000515159">
    <property type="component" value="Chromosome 6"/>
</dbReference>
<name>A0A6P8RLQ6_GEOSA</name>
<evidence type="ECO:0000259" key="4">
    <source>
        <dbReference type="PROSITE" id="PS50001"/>
    </source>
</evidence>
<dbReference type="SUPFAM" id="SSF55550">
    <property type="entry name" value="SH2 domain"/>
    <property type="match status" value="1"/>
</dbReference>